<protein>
    <submittedName>
        <fullName evidence="2">Uncharacterized protein</fullName>
    </submittedName>
</protein>
<proteinExistence type="predicted"/>
<sequence length="101" mass="11681">MKCNFTIQFDTLCLNKLIVMEIFLSELPSKVNDLFRLISDNKTAFIIDASNYNLLQFQVLLNPNVTNIFEAYTFDYELLIPRSLEVELSAIEEPKLKKKSG</sequence>
<evidence type="ECO:0000313" key="2">
    <source>
        <dbReference type="WBParaSite" id="PS1159_v2.g6379.t1"/>
    </source>
</evidence>
<organism evidence="1 2">
    <name type="scientific">Panagrolaimus sp. PS1159</name>
    <dbReference type="NCBI Taxonomy" id="55785"/>
    <lineage>
        <taxon>Eukaryota</taxon>
        <taxon>Metazoa</taxon>
        <taxon>Ecdysozoa</taxon>
        <taxon>Nematoda</taxon>
        <taxon>Chromadorea</taxon>
        <taxon>Rhabditida</taxon>
        <taxon>Tylenchina</taxon>
        <taxon>Panagrolaimomorpha</taxon>
        <taxon>Panagrolaimoidea</taxon>
        <taxon>Panagrolaimidae</taxon>
        <taxon>Panagrolaimus</taxon>
    </lineage>
</organism>
<accession>A0AC35GKW5</accession>
<reference evidence="2" key="1">
    <citation type="submission" date="2022-11" db="UniProtKB">
        <authorList>
            <consortium name="WormBaseParasite"/>
        </authorList>
    </citation>
    <scope>IDENTIFICATION</scope>
</reference>
<name>A0AC35GKW5_9BILA</name>
<dbReference type="Proteomes" id="UP000887580">
    <property type="component" value="Unplaced"/>
</dbReference>
<dbReference type="WBParaSite" id="PS1159_v2.g6379.t1">
    <property type="protein sequence ID" value="PS1159_v2.g6379.t1"/>
    <property type="gene ID" value="PS1159_v2.g6379"/>
</dbReference>
<evidence type="ECO:0000313" key="1">
    <source>
        <dbReference type="Proteomes" id="UP000887580"/>
    </source>
</evidence>